<dbReference type="SMART" id="SM00052">
    <property type="entry name" value="EAL"/>
    <property type="match status" value="1"/>
</dbReference>
<gene>
    <name evidence="3" type="ORF">QR695_12495</name>
</gene>
<dbReference type="PROSITE" id="PS50883">
    <property type="entry name" value="EAL"/>
    <property type="match status" value="1"/>
</dbReference>
<feature type="domain" description="EAL" evidence="1">
    <location>
        <begin position="1"/>
        <end position="203"/>
    </location>
</feature>
<dbReference type="InterPro" id="IPR035919">
    <property type="entry name" value="EAL_sf"/>
</dbReference>
<dbReference type="PROSITE" id="PS51833">
    <property type="entry name" value="HDOD"/>
    <property type="match status" value="1"/>
</dbReference>
<dbReference type="PIRSF" id="PIRSF003180">
    <property type="entry name" value="DiGMPpdiest_YuxH"/>
    <property type="match status" value="1"/>
</dbReference>
<sequence length="398" mass="45940">MKVYVARQPIFDQKLRVCGYELLYRRSEKNIFEHVDDALATADVIHNAYLVFNFRELTEGTRAFINFPQNLIESEVPALLPRQTLVVEVLEHVEPTEKVLAALRSLRRKGYTIALDDFVFEEKYRPLIGLADIIKIDYQATPIDQQKRLIDALGHRVEFLAEKIETPFEYEIAKKLGYHMFQGYFFSRPTVVHGAEVHPLRHTLVEVLKELDKPEPDFRRIASQIERSVDLSYKMLRSVNTVYQKGRHTIQSIEQAVARIGLDEMRRWSYLMLLRELQTSESKELIKQSVIRGKMMELIAAETLPHVAAFDAFITGIFSSLDVILDETMQTLVSELPVEPIVKAALLGDDNELRGLLETVLAYEQLTVDVDETMPDLSRHYVEAIRWSQTYDAEVNNV</sequence>
<accession>A0ABT7MRJ2</accession>
<evidence type="ECO:0000259" key="1">
    <source>
        <dbReference type="PROSITE" id="PS50883"/>
    </source>
</evidence>
<dbReference type="InterPro" id="IPR014408">
    <property type="entry name" value="dGMP_Pdiesterase_EAL/HD-GYP"/>
</dbReference>
<dbReference type="Pfam" id="PF08668">
    <property type="entry name" value="HDOD"/>
    <property type="match status" value="1"/>
</dbReference>
<dbReference type="Proteomes" id="UP001230807">
    <property type="component" value="Unassembled WGS sequence"/>
</dbReference>
<name>A0ABT7MRJ2_9BACL</name>
<reference evidence="3 4" key="1">
    <citation type="submission" date="2023-06" db="EMBL/GenBank/DDBJ databases">
        <title>Influencing factors and mechanism of Cr(VI) reduction by facultative anaerobic Exiguobacterium sp. PY14.</title>
        <authorList>
            <person name="Zou L."/>
        </authorList>
    </citation>
    <scope>NUCLEOTIDE SEQUENCE [LARGE SCALE GENOMIC DNA]</scope>
    <source>
        <strain evidence="3 4">PY14</strain>
    </source>
</reference>
<dbReference type="PANTHER" id="PTHR33525:SF4">
    <property type="entry name" value="CYCLIC DI-GMP PHOSPHODIESTERASE CDGJ"/>
    <property type="match status" value="1"/>
</dbReference>
<dbReference type="EMBL" id="JASWER010000012">
    <property type="protein sequence ID" value="MDL5377818.1"/>
    <property type="molecule type" value="Genomic_DNA"/>
</dbReference>
<dbReference type="SUPFAM" id="SSF141868">
    <property type="entry name" value="EAL domain-like"/>
    <property type="match status" value="1"/>
</dbReference>
<dbReference type="Pfam" id="PF00563">
    <property type="entry name" value="EAL"/>
    <property type="match status" value="1"/>
</dbReference>
<dbReference type="Gene3D" id="3.20.20.450">
    <property type="entry name" value="EAL domain"/>
    <property type="match status" value="1"/>
</dbReference>
<dbReference type="InterPro" id="IPR013976">
    <property type="entry name" value="HDOD"/>
</dbReference>
<dbReference type="Gene3D" id="1.10.3210.10">
    <property type="entry name" value="Hypothetical protein af1432"/>
    <property type="match status" value="1"/>
</dbReference>
<comment type="caution">
    <text evidence="3">The sequence shown here is derived from an EMBL/GenBank/DDBJ whole genome shotgun (WGS) entry which is preliminary data.</text>
</comment>
<dbReference type="SUPFAM" id="SSF109604">
    <property type="entry name" value="HD-domain/PDEase-like"/>
    <property type="match status" value="1"/>
</dbReference>
<proteinExistence type="predicted"/>
<protein>
    <submittedName>
        <fullName evidence="3">HDOD domain-containing protein</fullName>
    </submittedName>
</protein>
<evidence type="ECO:0000313" key="4">
    <source>
        <dbReference type="Proteomes" id="UP001230807"/>
    </source>
</evidence>
<feature type="domain" description="HDOD" evidence="2">
    <location>
        <begin position="197"/>
        <end position="384"/>
    </location>
</feature>
<evidence type="ECO:0000259" key="2">
    <source>
        <dbReference type="PROSITE" id="PS51833"/>
    </source>
</evidence>
<organism evidence="3 4">
    <name type="scientific">Exiguobacterium mexicanum</name>
    <dbReference type="NCBI Taxonomy" id="340146"/>
    <lineage>
        <taxon>Bacteria</taxon>
        <taxon>Bacillati</taxon>
        <taxon>Bacillota</taxon>
        <taxon>Bacilli</taxon>
        <taxon>Bacillales</taxon>
        <taxon>Bacillales Family XII. Incertae Sedis</taxon>
        <taxon>Exiguobacterium</taxon>
    </lineage>
</organism>
<keyword evidence="4" id="KW-1185">Reference proteome</keyword>
<dbReference type="InterPro" id="IPR052340">
    <property type="entry name" value="RNase_Y/CdgJ"/>
</dbReference>
<dbReference type="RefSeq" id="WP_251129003.1">
    <property type="nucleotide sequence ID" value="NZ_CP183077.1"/>
</dbReference>
<dbReference type="PANTHER" id="PTHR33525">
    <property type="match status" value="1"/>
</dbReference>
<evidence type="ECO:0000313" key="3">
    <source>
        <dbReference type="EMBL" id="MDL5377818.1"/>
    </source>
</evidence>
<dbReference type="InterPro" id="IPR001633">
    <property type="entry name" value="EAL_dom"/>
</dbReference>